<feature type="transmembrane region" description="Helical" evidence="1">
    <location>
        <begin position="31"/>
        <end position="52"/>
    </location>
</feature>
<keyword evidence="3" id="KW-1185">Reference proteome</keyword>
<gene>
    <name evidence="2" type="ORF">J15TS10_49430</name>
</gene>
<dbReference type="EMBL" id="BOSM01000014">
    <property type="protein sequence ID" value="GIP61129.1"/>
    <property type="molecule type" value="Genomic_DNA"/>
</dbReference>
<accession>A0ABQ4MYW5</accession>
<name>A0ABQ4MYW5_9BACL</name>
<evidence type="ECO:0000313" key="2">
    <source>
        <dbReference type="EMBL" id="GIP61129.1"/>
    </source>
</evidence>
<reference evidence="2 3" key="1">
    <citation type="submission" date="2021-03" db="EMBL/GenBank/DDBJ databases">
        <title>Antimicrobial resistance genes in bacteria isolated from Japanese honey, and their potential for conferring macrolide and lincosamide resistance in the American foulbrood pathogen Paenibacillus larvae.</title>
        <authorList>
            <person name="Okamoto M."/>
            <person name="Kumagai M."/>
            <person name="Kanamori H."/>
            <person name="Takamatsu D."/>
        </authorList>
    </citation>
    <scope>NUCLEOTIDE SEQUENCE [LARGE SCALE GENOMIC DNA]</scope>
    <source>
        <strain evidence="2 3">J15TS10</strain>
    </source>
</reference>
<dbReference type="Proteomes" id="UP000681290">
    <property type="component" value="Unassembled WGS sequence"/>
</dbReference>
<evidence type="ECO:0008006" key="4">
    <source>
        <dbReference type="Google" id="ProtNLM"/>
    </source>
</evidence>
<keyword evidence="1" id="KW-0472">Membrane</keyword>
<organism evidence="2 3">
    <name type="scientific">Paenibacillus woosongensis</name>
    <dbReference type="NCBI Taxonomy" id="307580"/>
    <lineage>
        <taxon>Bacteria</taxon>
        <taxon>Bacillati</taxon>
        <taxon>Bacillota</taxon>
        <taxon>Bacilli</taxon>
        <taxon>Bacillales</taxon>
        <taxon>Paenibacillaceae</taxon>
        <taxon>Paenibacillus</taxon>
    </lineage>
</organism>
<evidence type="ECO:0000256" key="1">
    <source>
        <dbReference type="SAM" id="Phobius"/>
    </source>
</evidence>
<sequence>MKTLLNQSFIQTGAMVYSRLERFRKSERGDAMGWVMGTFFVLLLLIVVYSLFREQVNTFVVQKIFGKMNSMD</sequence>
<evidence type="ECO:0000313" key="3">
    <source>
        <dbReference type="Proteomes" id="UP000681290"/>
    </source>
</evidence>
<protein>
    <recommendedName>
        <fullName evidence="4">Flagellin Flp1-like domain-containing protein</fullName>
    </recommendedName>
</protein>
<keyword evidence="1" id="KW-0812">Transmembrane</keyword>
<comment type="caution">
    <text evidence="2">The sequence shown here is derived from an EMBL/GenBank/DDBJ whole genome shotgun (WGS) entry which is preliminary data.</text>
</comment>
<proteinExistence type="predicted"/>
<dbReference type="RefSeq" id="WP_213595221.1">
    <property type="nucleotide sequence ID" value="NZ_BOSM01000014.1"/>
</dbReference>
<keyword evidence="1" id="KW-1133">Transmembrane helix</keyword>